<proteinExistence type="predicted"/>
<evidence type="ECO:0000313" key="4">
    <source>
        <dbReference type="Proteomes" id="UP000294796"/>
    </source>
</evidence>
<name>A0A4R5TSD7_9GAMM</name>
<feature type="transmembrane region" description="Helical" evidence="2">
    <location>
        <begin position="23"/>
        <end position="41"/>
    </location>
</feature>
<dbReference type="RefSeq" id="WP_133321899.1">
    <property type="nucleotide sequence ID" value="NZ_SMTF01000006.1"/>
</dbReference>
<feature type="region of interest" description="Disordered" evidence="1">
    <location>
        <begin position="64"/>
        <end position="100"/>
    </location>
</feature>
<keyword evidence="2" id="KW-0472">Membrane</keyword>
<protein>
    <submittedName>
        <fullName evidence="3">Uncharacterized protein</fullName>
    </submittedName>
</protein>
<dbReference type="OrthoDB" id="9798046at2"/>
<feature type="compositionally biased region" description="Low complexity" evidence="1">
    <location>
        <begin position="163"/>
        <end position="177"/>
    </location>
</feature>
<feature type="compositionally biased region" description="Pro residues" evidence="1">
    <location>
        <begin position="118"/>
        <end position="145"/>
    </location>
</feature>
<dbReference type="EMBL" id="SMTF01000006">
    <property type="protein sequence ID" value="TDK23802.1"/>
    <property type="molecule type" value="Genomic_DNA"/>
</dbReference>
<keyword evidence="4" id="KW-1185">Reference proteome</keyword>
<dbReference type="Proteomes" id="UP000294796">
    <property type="component" value="Unassembled WGS sequence"/>
</dbReference>
<organism evidence="3 4">
    <name type="scientific">Luteimonas aestuarii</name>
    <dbReference type="NCBI Taxonomy" id="453837"/>
    <lineage>
        <taxon>Bacteria</taxon>
        <taxon>Pseudomonadati</taxon>
        <taxon>Pseudomonadota</taxon>
        <taxon>Gammaproteobacteria</taxon>
        <taxon>Lysobacterales</taxon>
        <taxon>Lysobacteraceae</taxon>
        <taxon>Luteimonas</taxon>
    </lineage>
</organism>
<evidence type="ECO:0000256" key="1">
    <source>
        <dbReference type="SAM" id="MobiDB-lite"/>
    </source>
</evidence>
<reference evidence="3 4" key="1">
    <citation type="submission" date="2019-03" db="EMBL/GenBank/DDBJ databases">
        <title>Luteimonas zhaokaii sp.nov., isolated from the rectal contents of Plateau pika in Yushu, Qinghai Province, China.</title>
        <authorList>
            <person name="Zhang G."/>
        </authorList>
    </citation>
    <scope>NUCLEOTIDE SEQUENCE [LARGE SCALE GENOMIC DNA]</scope>
    <source>
        <strain evidence="3 4">B9</strain>
    </source>
</reference>
<dbReference type="AlphaFoldDB" id="A0A4R5TSD7"/>
<keyword evidence="2" id="KW-1133">Transmembrane helix</keyword>
<comment type="caution">
    <text evidence="3">The sequence shown here is derived from an EMBL/GenBank/DDBJ whole genome shotgun (WGS) entry which is preliminary data.</text>
</comment>
<keyword evidence="2" id="KW-0812">Transmembrane</keyword>
<gene>
    <name evidence="3" type="ORF">E2F46_09735</name>
</gene>
<evidence type="ECO:0000256" key="2">
    <source>
        <dbReference type="SAM" id="Phobius"/>
    </source>
</evidence>
<sequence length="284" mass="30276">MSHAPPRPHAGPAHRIERLQPRIAALASLLLHALLVLIVMLTPPVVVSSGSEAVGGSRIEVQYIGESPPVPSPRPTDRPPADDAAATPPPPASRLQTTPVPDAEATVPLVVESTAQTPVPPRPPQPVPRPAATPQPPAPPPPPTRRPSALRGQPPGMRLEDLAPVNAGPAASAAPGAGRRHQTSGNEASLEVDGYQVIYDLRAEPRLRAWRDAGMTELSLPLPGTRRIMVCPLETALRRGSGPCRMVEPDDPELDAIGDARDVLDMNQVYRLGELLWRGPRPYR</sequence>
<evidence type="ECO:0000313" key="3">
    <source>
        <dbReference type="EMBL" id="TDK23802.1"/>
    </source>
</evidence>
<accession>A0A4R5TSD7</accession>
<feature type="region of interest" description="Disordered" evidence="1">
    <location>
        <begin position="113"/>
        <end position="188"/>
    </location>
</feature>